<dbReference type="PANTHER" id="PTHR33284">
    <property type="entry name" value="RIBOSOMAL PROTEIN L25/GLN-TRNA SYNTHETASE, ANTI-CODON-BINDING DOMAIN-CONTAINING PROTEIN"/>
    <property type="match status" value="1"/>
</dbReference>
<dbReference type="GO" id="GO:0006412">
    <property type="term" value="P:translation"/>
    <property type="evidence" value="ECO:0007669"/>
    <property type="project" value="UniProtKB-UniRule"/>
</dbReference>
<dbReference type="InterPro" id="IPR001021">
    <property type="entry name" value="Ribosomal_bL25_long"/>
</dbReference>
<comment type="caution">
    <text evidence="9">The sequence shown here is derived from an EMBL/GenBank/DDBJ whole genome shotgun (WGS) entry which is preliminary data.</text>
</comment>
<dbReference type="Gene3D" id="2.40.240.10">
    <property type="entry name" value="Ribosomal Protein L25, Chain P"/>
    <property type="match status" value="1"/>
</dbReference>
<dbReference type="NCBIfam" id="TIGR00731">
    <property type="entry name" value="bL25_bact_ctc"/>
    <property type="match status" value="1"/>
</dbReference>
<evidence type="ECO:0000256" key="3">
    <source>
        <dbReference type="ARBA" id="ARBA00022980"/>
    </source>
</evidence>
<dbReference type="InterPro" id="IPR020057">
    <property type="entry name" value="Ribosomal_bL25_b-dom"/>
</dbReference>
<evidence type="ECO:0000259" key="7">
    <source>
        <dbReference type="Pfam" id="PF01386"/>
    </source>
</evidence>
<comment type="subunit">
    <text evidence="5">Part of the 50S ribosomal subunit; part of the 5S rRNA/L5/L18/L25 subcomplex. Contacts the 5S rRNA. Binds to the 5S rRNA independently of L5 and L18.</text>
</comment>
<name>A0A2H0UKG2_9BACT</name>
<feature type="domain" description="Large ribosomal subunit protein bL25 beta" evidence="8">
    <location>
        <begin position="96"/>
        <end position="179"/>
    </location>
</feature>
<evidence type="ECO:0000256" key="5">
    <source>
        <dbReference type="HAMAP-Rule" id="MF_01334"/>
    </source>
</evidence>
<dbReference type="InterPro" id="IPR020930">
    <property type="entry name" value="Ribosomal_uL5_bac-type"/>
</dbReference>
<dbReference type="GO" id="GO:0003735">
    <property type="term" value="F:structural constituent of ribosome"/>
    <property type="evidence" value="ECO:0007669"/>
    <property type="project" value="InterPro"/>
</dbReference>
<evidence type="ECO:0000256" key="6">
    <source>
        <dbReference type="SAM" id="MobiDB-lite"/>
    </source>
</evidence>
<dbReference type="InterPro" id="IPR011035">
    <property type="entry name" value="Ribosomal_bL25/Gln-tRNA_synth"/>
</dbReference>
<dbReference type="InterPro" id="IPR020056">
    <property type="entry name" value="Rbsml_bL25/Gln-tRNA_synth_N"/>
</dbReference>
<dbReference type="Gene3D" id="2.170.120.20">
    <property type="entry name" value="Ribosomal protein L25, beta domain"/>
    <property type="match status" value="1"/>
</dbReference>
<evidence type="ECO:0000259" key="8">
    <source>
        <dbReference type="Pfam" id="PF14693"/>
    </source>
</evidence>
<dbReference type="InterPro" id="IPR029751">
    <property type="entry name" value="Ribosomal_L25_dom"/>
</dbReference>
<dbReference type="SUPFAM" id="SSF50715">
    <property type="entry name" value="Ribosomal protein L25-like"/>
    <property type="match status" value="1"/>
</dbReference>
<evidence type="ECO:0000256" key="4">
    <source>
        <dbReference type="ARBA" id="ARBA00023274"/>
    </source>
</evidence>
<comment type="similarity">
    <text evidence="5">Belongs to the bacterial ribosomal protein bL25 family. CTC subfamily.</text>
</comment>
<dbReference type="GO" id="GO:0008097">
    <property type="term" value="F:5S rRNA binding"/>
    <property type="evidence" value="ECO:0007669"/>
    <property type="project" value="InterPro"/>
</dbReference>
<feature type="domain" description="Large ribosomal subunit protein bL25 L25" evidence="7">
    <location>
        <begin position="4"/>
        <end position="88"/>
    </location>
</feature>
<gene>
    <name evidence="5" type="primary">rplY</name>
    <name evidence="5" type="synonym">ctc</name>
    <name evidence="9" type="ORF">COU11_03500</name>
</gene>
<keyword evidence="1 5" id="KW-0699">rRNA-binding</keyword>
<evidence type="ECO:0000313" key="9">
    <source>
        <dbReference type="EMBL" id="PIR86892.1"/>
    </source>
</evidence>
<sequence>MQLATQKRDLFGRQVKQLRQQGLVPVELYGHGIGNEHLSVSSKEFNKVLNEAGESTVVELVVGEEKRPVLIHNVQYHPITDDVISVDFYQVRMDEKISAAVELVFEGESPAVKTLGAVLVKSVSELEVEALPAQLPHHLTVDLTKLVNIGDSIHIKDLAIPEGVEVDADMETVIATVTEKMSEEEDAALSAEADVASIATEAEVKKPEEGATTEGGEPKTE</sequence>
<dbReference type="Pfam" id="PF14693">
    <property type="entry name" value="Ribosomal_TL5_C"/>
    <property type="match status" value="1"/>
</dbReference>
<dbReference type="Proteomes" id="UP000229526">
    <property type="component" value="Unassembled WGS sequence"/>
</dbReference>
<evidence type="ECO:0000313" key="10">
    <source>
        <dbReference type="Proteomes" id="UP000229526"/>
    </source>
</evidence>
<accession>A0A2H0UKG2</accession>
<protein>
    <recommendedName>
        <fullName evidence="5">Large ribosomal subunit protein bL25</fullName>
    </recommendedName>
    <alternativeName>
        <fullName evidence="5">General stress protein CTC</fullName>
    </alternativeName>
</protein>
<dbReference type="GO" id="GO:0022625">
    <property type="term" value="C:cytosolic large ribosomal subunit"/>
    <property type="evidence" value="ECO:0007669"/>
    <property type="project" value="TreeGrafter"/>
</dbReference>
<comment type="function">
    <text evidence="5">This is one of the proteins that binds to the 5S RNA in the ribosome where it forms part of the central protuberance.</text>
</comment>
<proteinExistence type="inferred from homology"/>
<organism evidence="9 10">
    <name type="scientific">Candidatus Harrisonbacteria bacterium CG10_big_fil_rev_8_21_14_0_10_49_15</name>
    <dbReference type="NCBI Taxonomy" id="1974587"/>
    <lineage>
        <taxon>Bacteria</taxon>
        <taxon>Candidatus Harrisoniibacteriota</taxon>
    </lineage>
</organism>
<dbReference type="CDD" id="cd00495">
    <property type="entry name" value="Ribosomal_L25_TL5_CTC"/>
    <property type="match status" value="1"/>
</dbReference>
<evidence type="ECO:0000256" key="1">
    <source>
        <dbReference type="ARBA" id="ARBA00022730"/>
    </source>
</evidence>
<dbReference type="PANTHER" id="PTHR33284:SF1">
    <property type="entry name" value="RIBOSOMAL PROTEIN L25_GLN-TRNA SYNTHETASE, ANTI-CODON-BINDING DOMAIN-CONTAINING PROTEIN"/>
    <property type="match status" value="1"/>
</dbReference>
<dbReference type="HAMAP" id="MF_01334">
    <property type="entry name" value="Ribosomal_bL25_CTC"/>
    <property type="match status" value="1"/>
</dbReference>
<feature type="region of interest" description="Disordered" evidence="6">
    <location>
        <begin position="196"/>
        <end position="221"/>
    </location>
</feature>
<keyword evidence="4 5" id="KW-0687">Ribonucleoprotein</keyword>
<keyword evidence="3 5" id="KW-0689">Ribosomal protein</keyword>
<evidence type="ECO:0000256" key="2">
    <source>
        <dbReference type="ARBA" id="ARBA00022884"/>
    </source>
</evidence>
<dbReference type="InterPro" id="IPR037121">
    <property type="entry name" value="Ribosomal_bL25_C"/>
</dbReference>
<dbReference type="EMBL" id="PFBD01000023">
    <property type="protein sequence ID" value="PIR86892.1"/>
    <property type="molecule type" value="Genomic_DNA"/>
</dbReference>
<dbReference type="AlphaFoldDB" id="A0A2H0UKG2"/>
<reference evidence="10" key="1">
    <citation type="submission" date="2017-09" db="EMBL/GenBank/DDBJ databases">
        <title>Depth-based differentiation of microbial function through sediment-hosted aquifers and enrichment of novel symbionts in the deep terrestrial subsurface.</title>
        <authorList>
            <person name="Probst A.J."/>
            <person name="Ladd B."/>
            <person name="Jarett J.K."/>
            <person name="Geller-Mcgrath D.E."/>
            <person name="Sieber C.M.K."/>
            <person name="Emerson J.B."/>
            <person name="Anantharaman K."/>
            <person name="Thomas B.C."/>
            <person name="Malmstrom R."/>
            <person name="Stieglmeier M."/>
            <person name="Klingl A."/>
            <person name="Woyke T."/>
            <person name="Ryan C.M."/>
            <person name="Banfield J.F."/>
        </authorList>
    </citation>
    <scope>NUCLEOTIDE SEQUENCE [LARGE SCALE GENOMIC DNA]</scope>
</reference>
<keyword evidence="2 5" id="KW-0694">RNA-binding</keyword>
<dbReference type="Pfam" id="PF01386">
    <property type="entry name" value="Ribosomal_L25p"/>
    <property type="match status" value="1"/>
</dbReference>